<dbReference type="NCBIfam" id="TIGR04391">
    <property type="entry name" value="CcmD_alt_fam"/>
    <property type="match status" value="1"/>
</dbReference>
<keyword evidence="3" id="KW-1185">Reference proteome</keyword>
<evidence type="ECO:0000256" key="1">
    <source>
        <dbReference type="SAM" id="Phobius"/>
    </source>
</evidence>
<sequence>MNYLILAYALIFSGIIGYQVSLFVRAKKLENFLRNHNKLT</sequence>
<proteinExistence type="predicted"/>
<evidence type="ECO:0000313" key="3">
    <source>
        <dbReference type="Proteomes" id="UP000256388"/>
    </source>
</evidence>
<dbReference type="RefSeq" id="WP_116224923.1">
    <property type="nucleotide sequence ID" value="NZ_AP018437.1"/>
</dbReference>
<dbReference type="InterPro" id="IPR030888">
    <property type="entry name" value="Put_ccm"/>
</dbReference>
<name>A0A3E0AJK4_9CHLR</name>
<organism evidence="2 3">
    <name type="scientific">Pelolinea submarina</name>
    <dbReference type="NCBI Taxonomy" id="913107"/>
    <lineage>
        <taxon>Bacteria</taxon>
        <taxon>Bacillati</taxon>
        <taxon>Chloroflexota</taxon>
        <taxon>Anaerolineae</taxon>
        <taxon>Anaerolineales</taxon>
        <taxon>Anaerolineaceae</taxon>
        <taxon>Pelolinea</taxon>
    </lineage>
</organism>
<dbReference type="AlphaFoldDB" id="A0A3E0AJK4"/>
<protein>
    <submittedName>
        <fullName evidence="2">CcmD family protein</fullName>
    </submittedName>
</protein>
<keyword evidence="1" id="KW-0472">Membrane</keyword>
<reference evidence="2 3" key="1">
    <citation type="submission" date="2018-08" db="EMBL/GenBank/DDBJ databases">
        <title>Genomic Encyclopedia of Type Strains, Phase IV (KMG-IV): sequencing the most valuable type-strain genomes for metagenomic binning, comparative biology and taxonomic classification.</title>
        <authorList>
            <person name="Goeker M."/>
        </authorList>
    </citation>
    <scope>NUCLEOTIDE SEQUENCE [LARGE SCALE GENOMIC DNA]</scope>
    <source>
        <strain evidence="2 3">DSM 23923</strain>
    </source>
</reference>
<keyword evidence="1" id="KW-1133">Transmembrane helix</keyword>
<feature type="transmembrane region" description="Helical" evidence="1">
    <location>
        <begin position="6"/>
        <end position="24"/>
    </location>
</feature>
<evidence type="ECO:0000313" key="2">
    <source>
        <dbReference type="EMBL" id="REG11807.1"/>
    </source>
</evidence>
<dbReference type="EMBL" id="QUMS01000001">
    <property type="protein sequence ID" value="REG11807.1"/>
    <property type="molecule type" value="Genomic_DNA"/>
</dbReference>
<accession>A0A3E0AJK4</accession>
<comment type="caution">
    <text evidence="2">The sequence shown here is derived from an EMBL/GenBank/DDBJ whole genome shotgun (WGS) entry which is preliminary data.</text>
</comment>
<dbReference type="Proteomes" id="UP000256388">
    <property type="component" value="Unassembled WGS sequence"/>
</dbReference>
<keyword evidence="1" id="KW-0812">Transmembrane</keyword>
<gene>
    <name evidence="2" type="ORF">DFR64_1700</name>
</gene>